<gene>
    <name evidence="6" type="ORF">A3G33_02565</name>
</gene>
<dbReference type="Gene3D" id="3.40.50.300">
    <property type="entry name" value="P-loop containing nucleotide triphosphate hydrolases"/>
    <property type="match status" value="2"/>
</dbReference>
<dbReference type="InterPro" id="IPR003593">
    <property type="entry name" value="AAA+_ATPase"/>
</dbReference>
<dbReference type="Pfam" id="PF00005">
    <property type="entry name" value="ABC_tran"/>
    <property type="match status" value="2"/>
</dbReference>
<feature type="coiled-coil region" evidence="4">
    <location>
        <begin position="554"/>
        <end position="624"/>
    </location>
</feature>
<dbReference type="PROSITE" id="PS50893">
    <property type="entry name" value="ABC_TRANSPORTER_2"/>
    <property type="match status" value="2"/>
</dbReference>
<dbReference type="AlphaFoldDB" id="A0A1G1KZK0"/>
<organism evidence="6 7">
    <name type="scientific">Candidatus Danuiimicrobium aquiferis</name>
    <dbReference type="NCBI Taxonomy" id="1801832"/>
    <lineage>
        <taxon>Bacteria</taxon>
        <taxon>Pseudomonadati</taxon>
        <taxon>Candidatus Omnitrophota</taxon>
        <taxon>Candidatus Danuiimicrobium</taxon>
    </lineage>
</organism>
<dbReference type="CDD" id="cd03221">
    <property type="entry name" value="ABCF_EF-3"/>
    <property type="match status" value="2"/>
</dbReference>
<dbReference type="EMBL" id="MHFR01000034">
    <property type="protein sequence ID" value="OGW98338.1"/>
    <property type="molecule type" value="Genomic_DNA"/>
</dbReference>
<sequence length="625" mass="70605">MVALLQIKSLYKSYGALSIFKDASVSFSSDQKIGVVGRNGAGKSTLCKILTGEEEMDSGVISPSSNLKLSYLEQQDPFRPGETIIDFLMRYTRKEEWECAQVSGRFQLRYDLLQIPISALPGGYQTRVKLAAMMLADPNFLILDEPSNYLDLSTLILLENFLQDFRGGYLIVSHDREFLKRTCDHTLEVENGRMVLYPGSIEEYFEFKEEQTNQKLAFNRAVEKKREQLQEFVDRFRAKASTASRAKSKVKQMEKLKTIGIEHSASTVRINIPPVENKAGIAFSCDDLSVGYPEKLVASKINLEIDRGTRVAVLGDNGQGKTTFLRSIAGNLSPKGGVYRWGTGLKVAYYAQHVYSALDPEDDIYSHLSREADSSITNQDILNIAGCFLFRGDDVRKKIGVLSGGERARVSLAGLLLAKCHVLLLDEPTNHLDFETVEALGKALKKYSGTVLFISHDRTFVNLVATMIIEIKDGFISKYPGSYEDYVYSLEVKAREERGPENLIEEEEEAPKEGETVLNVSGSQAENLAEQASECECQGKEGDYLERKRVKSEIVRMKVLLKKMEIRLANLNQERDNLLADIKQNPFHYSKQRNERINKVTVVIEEEEDLWLELQHQVEELQKQL</sequence>
<dbReference type="PROSITE" id="PS00211">
    <property type="entry name" value="ABC_TRANSPORTER_1"/>
    <property type="match status" value="1"/>
</dbReference>
<dbReference type="InterPro" id="IPR017871">
    <property type="entry name" value="ABC_transporter-like_CS"/>
</dbReference>
<evidence type="ECO:0000256" key="4">
    <source>
        <dbReference type="SAM" id="Coils"/>
    </source>
</evidence>
<keyword evidence="3" id="KW-0067">ATP-binding</keyword>
<evidence type="ECO:0000256" key="2">
    <source>
        <dbReference type="ARBA" id="ARBA00022741"/>
    </source>
</evidence>
<keyword evidence="4" id="KW-0175">Coiled coil</keyword>
<name>A0A1G1KZK0_9BACT</name>
<dbReference type="Pfam" id="PF12848">
    <property type="entry name" value="ABC_tran_Xtn"/>
    <property type="match status" value="1"/>
</dbReference>
<proteinExistence type="predicted"/>
<dbReference type="Proteomes" id="UP000178187">
    <property type="component" value="Unassembled WGS sequence"/>
</dbReference>
<dbReference type="PANTHER" id="PTHR19211">
    <property type="entry name" value="ATP-BINDING TRANSPORT PROTEIN-RELATED"/>
    <property type="match status" value="1"/>
</dbReference>
<keyword evidence="2" id="KW-0547">Nucleotide-binding</keyword>
<dbReference type="SUPFAM" id="SSF52540">
    <property type="entry name" value="P-loop containing nucleoside triphosphate hydrolases"/>
    <property type="match status" value="2"/>
</dbReference>
<dbReference type="InterPro" id="IPR027417">
    <property type="entry name" value="P-loop_NTPase"/>
</dbReference>
<feature type="domain" description="ABC transporter" evidence="5">
    <location>
        <begin position="283"/>
        <end position="498"/>
    </location>
</feature>
<keyword evidence="1" id="KW-0677">Repeat</keyword>
<dbReference type="InterPro" id="IPR032781">
    <property type="entry name" value="ABC_tran_Xtn"/>
</dbReference>
<feature type="domain" description="ABC transporter" evidence="5">
    <location>
        <begin position="5"/>
        <end position="216"/>
    </location>
</feature>
<dbReference type="PANTHER" id="PTHR19211:SF14">
    <property type="entry name" value="ATP-BINDING CASSETTE SUB-FAMILY F MEMBER 1"/>
    <property type="match status" value="1"/>
</dbReference>
<dbReference type="InterPro" id="IPR003439">
    <property type="entry name" value="ABC_transporter-like_ATP-bd"/>
</dbReference>
<evidence type="ECO:0000256" key="1">
    <source>
        <dbReference type="ARBA" id="ARBA00022737"/>
    </source>
</evidence>
<dbReference type="GO" id="GO:0005524">
    <property type="term" value="F:ATP binding"/>
    <property type="evidence" value="ECO:0007669"/>
    <property type="project" value="UniProtKB-KW"/>
</dbReference>
<dbReference type="GO" id="GO:0016887">
    <property type="term" value="F:ATP hydrolysis activity"/>
    <property type="evidence" value="ECO:0007669"/>
    <property type="project" value="InterPro"/>
</dbReference>
<evidence type="ECO:0000256" key="3">
    <source>
        <dbReference type="ARBA" id="ARBA00022840"/>
    </source>
</evidence>
<dbReference type="InterPro" id="IPR050611">
    <property type="entry name" value="ABCF"/>
</dbReference>
<dbReference type="SMART" id="SM00382">
    <property type="entry name" value="AAA"/>
    <property type="match status" value="2"/>
</dbReference>
<evidence type="ECO:0000259" key="5">
    <source>
        <dbReference type="PROSITE" id="PS50893"/>
    </source>
</evidence>
<evidence type="ECO:0000313" key="6">
    <source>
        <dbReference type="EMBL" id="OGW98338.1"/>
    </source>
</evidence>
<accession>A0A1G1KZK0</accession>
<protein>
    <recommendedName>
        <fullName evidence="5">ABC transporter domain-containing protein</fullName>
    </recommendedName>
</protein>
<reference evidence="6 7" key="1">
    <citation type="journal article" date="2016" name="Nat. Commun.">
        <title>Thousands of microbial genomes shed light on interconnected biogeochemical processes in an aquifer system.</title>
        <authorList>
            <person name="Anantharaman K."/>
            <person name="Brown C.T."/>
            <person name="Hug L.A."/>
            <person name="Sharon I."/>
            <person name="Castelle C.J."/>
            <person name="Probst A.J."/>
            <person name="Thomas B.C."/>
            <person name="Singh A."/>
            <person name="Wilkins M.J."/>
            <person name="Karaoz U."/>
            <person name="Brodie E.L."/>
            <person name="Williams K.H."/>
            <person name="Hubbard S.S."/>
            <person name="Banfield J.F."/>
        </authorList>
    </citation>
    <scope>NUCLEOTIDE SEQUENCE [LARGE SCALE GENOMIC DNA]</scope>
</reference>
<evidence type="ECO:0000313" key="7">
    <source>
        <dbReference type="Proteomes" id="UP000178187"/>
    </source>
</evidence>
<comment type="caution">
    <text evidence="6">The sequence shown here is derived from an EMBL/GenBank/DDBJ whole genome shotgun (WGS) entry which is preliminary data.</text>
</comment>